<dbReference type="AlphaFoldDB" id="A0A8X6MNZ0"/>
<reference evidence="2" key="1">
    <citation type="submission" date="2020-08" db="EMBL/GenBank/DDBJ databases">
        <title>Multicomponent nature underlies the extraordinary mechanical properties of spider dragline silk.</title>
        <authorList>
            <person name="Kono N."/>
            <person name="Nakamura H."/>
            <person name="Mori M."/>
            <person name="Yoshida Y."/>
            <person name="Ohtoshi R."/>
            <person name="Malay A.D."/>
            <person name="Moran D.A.P."/>
            <person name="Tomita M."/>
            <person name="Numata K."/>
            <person name="Arakawa K."/>
        </authorList>
    </citation>
    <scope>NUCLEOTIDE SEQUENCE</scope>
</reference>
<keyword evidence="1" id="KW-0472">Membrane</keyword>
<keyword evidence="1" id="KW-1133">Transmembrane helix</keyword>
<keyword evidence="1" id="KW-0812">Transmembrane</keyword>
<feature type="transmembrane region" description="Helical" evidence="1">
    <location>
        <begin position="54"/>
        <end position="76"/>
    </location>
</feature>
<organism evidence="2 3">
    <name type="scientific">Nephila pilipes</name>
    <name type="common">Giant wood spider</name>
    <name type="synonym">Nephila maculata</name>
    <dbReference type="NCBI Taxonomy" id="299642"/>
    <lineage>
        <taxon>Eukaryota</taxon>
        <taxon>Metazoa</taxon>
        <taxon>Ecdysozoa</taxon>
        <taxon>Arthropoda</taxon>
        <taxon>Chelicerata</taxon>
        <taxon>Arachnida</taxon>
        <taxon>Araneae</taxon>
        <taxon>Araneomorphae</taxon>
        <taxon>Entelegynae</taxon>
        <taxon>Araneoidea</taxon>
        <taxon>Nephilidae</taxon>
        <taxon>Nephila</taxon>
    </lineage>
</organism>
<proteinExistence type="predicted"/>
<dbReference type="Proteomes" id="UP000887013">
    <property type="component" value="Unassembled WGS sequence"/>
</dbReference>
<dbReference type="EMBL" id="BMAW01095443">
    <property type="protein sequence ID" value="GFS70281.1"/>
    <property type="molecule type" value="Genomic_DNA"/>
</dbReference>
<evidence type="ECO:0000313" key="3">
    <source>
        <dbReference type="Proteomes" id="UP000887013"/>
    </source>
</evidence>
<gene>
    <name evidence="2" type="primary">MAN1B1</name>
    <name evidence="2" type="ORF">NPIL_5461</name>
</gene>
<protein>
    <submittedName>
        <fullName evidence="2">Alpha-1,2-Mannosidase</fullName>
    </submittedName>
</protein>
<sequence>MTNYNEHYNVDGDVEKGCLLEDKSSDNFLHLRDAGISHPHSRSIRRLWNQLSRLQRFIIIMLFFFVILCVIILLPWTDSSFIIGINAEKHKKVQVSREKDFALGFDFDEKTKNRPFITADQKVMEKESAPKLQMDKVNFDGVGGIFMEKILGAATGQK</sequence>
<accession>A0A8X6MNZ0</accession>
<feature type="non-terminal residue" evidence="2">
    <location>
        <position position="1"/>
    </location>
</feature>
<name>A0A8X6MNZ0_NEPPI</name>
<keyword evidence="3" id="KW-1185">Reference proteome</keyword>
<comment type="caution">
    <text evidence="2">The sequence shown here is derived from an EMBL/GenBank/DDBJ whole genome shotgun (WGS) entry which is preliminary data.</text>
</comment>
<evidence type="ECO:0000313" key="2">
    <source>
        <dbReference type="EMBL" id="GFS70281.1"/>
    </source>
</evidence>
<evidence type="ECO:0000256" key="1">
    <source>
        <dbReference type="SAM" id="Phobius"/>
    </source>
</evidence>